<reference evidence="7 8" key="1">
    <citation type="submission" date="2018-08" db="EMBL/GenBank/DDBJ databases">
        <title>Genomic Encyclopedia of Archaeal and Bacterial Type Strains, Phase II (KMG-II): from individual species to whole genera.</title>
        <authorList>
            <person name="Goeker M."/>
        </authorList>
    </citation>
    <scope>NUCLEOTIDE SEQUENCE [LARGE SCALE GENOMIC DNA]</scope>
    <source>
        <strain evidence="7 8">DSM 45791</strain>
    </source>
</reference>
<protein>
    <submittedName>
        <fullName evidence="7">Multiple sugar transport system substrate-binding protein</fullName>
    </submittedName>
</protein>
<dbReference type="InterPro" id="IPR050490">
    <property type="entry name" value="Bact_solute-bd_prot1"/>
</dbReference>
<feature type="chain" id="PRO_5017704701" evidence="6">
    <location>
        <begin position="26"/>
        <end position="456"/>
    </location>
</feature>
<accession>A0A3E0I7E9</accession>
<proteinExistence type="predicted"/>
<gene>
    <name evidence="7" type="ORF">BCF44_102307</name>
</gene>
<evidence type="ECO:0000256" key="3">
    <source>
        <dbReference type="ARBA" id="ARBA00023136"/>
    </source>
</evidence>
<evidence type="ECO:0000256" key="4">
    <source>
        <dbReference type="ARBA" id="ARBA00023139"/>
    </source>
</evidence>
<dbReference type="SUPFAM" id="SSF53850">
    <property type="entry name" value="Periplasmic binding protein-like II"/>
    <property type="match status" value="1"/>
</dbReference>
<dbReference type="PANTHER" id="PTHR43649">
    <property type="entry name" value="ARABINOSE-BINDING PROTEIN-RELATED"/>
    <property type="match status" value="1"/>
</dbReference>
<dbReference type="PANTHER" id="PTHR43649:SF33">
    <property type="entry name" value="POLYGALACTURONAN_RHAMNOGALACTURONAN-BINDING PROTEIN YTCQ"/>
    <property type="match status" value="1"/>
</dbReference>
<dbReference type="Pfam" id="PF13416">
    <property type="entry name" value="SBP_bac_8"/>
    <property type="match status" value="1"/>
</dbReference>
<dbReference type="Gene3D" id="3.40.190.10">
    <property type="entry name" value="Periplasmic binding protein-like II"/>
    <property type="match status" value="1"/>
</dbReference>
<organism evidence="7 8">
    <name type="scientific">Kutzneria buriramensis</name>
    <dbReference type="NCBI Taxonomy" id="1045776"/>
    <lineage>
        <taxon>Bacteria</taxon>
        <taxon>Bacillati</taxon>
        <taxon>Actinomycetota</taxon>
        <taxon>Actinomycetes</taxon>
        <taxon>Pseudonocardiales</taxon>
        <taxon>Pseudonocardiaceae</taxon>
        <taxon>Kutzneria</taxon>
    </lineage>
</organism>
<keyword evidence="4" id="KW-0564">Palmitate</keyword>
<feature type="signal peptide" evidence="6">
    <location>
        <begin position="1"/>
        <end position="25"/>
    </location>
</feature>
<sequence length="456" mass="47669">MGTMRCGGRVLAVVAALAVVTTACGGGSGSGDGTTLSMWTFKQTHVKALEAAAAVFKAQTGITVNITAYTPDDTYTSKVQSAAASHNVADVLEVHAGGEDRVLGGAGIISDLAPDVNDQYKSRFLKGTADTGLITEQVYQDSLKPKATDPGVQKGQLYSVPFTAGTFGIVYANKDMLTAAGVDASKPPSSWQELISWLKATHDRNPRAGGVTMGLKSSSTGLDWALEPMAFAQLGRRDYEALFGTDKAKSWGSPNGQKVLEQYDQLTPYWTAGTQTLAIDEADRAFAQGKSAFDVGGTFTISAIQQNGLNPDKILSFPIPAPEGSVTSDFKLAPIALTGLSLSAQTPNRDAALKWVDFLTRQQQAGAFAQAALDLPGTDLGADASKLVGPYLSTMEAAFGSGDSAYNPGDSTFMGPTWDIEAAGDILVKMSPLKELDPAGTNAQLAVYNNSVNSGK</sequence>
<evidence type="ECO:0000256" key="6">
    <source>
        <dbReference type="SAM" id="SignalP"/>
    </source>
</evidence>
<dbReference type="InterPro" id="IPR006059">
    <property type="entry name" value="SBP"/>
</dbReference>
<evidence type="ECO:0000256" key="1">
    <source>
        <dbReference type="ARBA" id="ARBA00022475"/>
    </source>
</evidence>
<keyword evidence="7" id="KW-0762">Sugar transport</keyword>
<comment type="caution">
    <text evidence="7">The sequence shown here is derived from an EMBL/GenBank/DDBJ whole genome shotgun (WGS) entry which is preliminary data.</text>
</comment>
<dbReference type="AlphaFoldDB" id="A0A3E0I7E9"/>
<keyword evidence="3" id="KW-0472">Membrane</keyword>
<name>A0A3E0I7E9_9PSEU</name>
<dbReference type="Proteomes" id="UP000256269">
    <property type="component" value="Unassembled WGS sequence"/>
</dbReference>
<dbReference type="PROSITE" id="PS51257">
    <property type="entry name" value="PROKAR_LIPOPROTEIN"/>
    <property type="match status" value="1"/>
</dbReference>
<keyword evidence="5" id="KW-0449">Lipoprotein</keyword>
<dbReference type="OrthoDB" id="2510110at2"/>
<keyword evidence="1" id="KW-1003">Cell membrane</keyword>
<keyword evidence="2 6" id="KW-0732">Signal</keyword>
<dbReference type="EMBL" id="QUNO01000002">
    <property type="protein sequence ID" value="REH54075.1"/>
    <property type="molecule type" value="Genomic_DNA"/>
</dbReference>
<evidence type="ECO:0000256" key="2">
    <source>
        <dbReference type="ARBA" id="ARBA00022729"/>
    </source>
</evidence>
<evidence type="ECO:0000313" key="7">
    <source>
        <dbReference type="EMBL" id="REH54075.1"/>
    </source>
</evidence>
<evidence type="ECO:0000313" key="8">
    <source>
        <dbReference type="Proteomes" id="UP000256269"/>
    </source>
</evidence>
<dbReference type="RefSeq" id="WP_116173168.1">
    <property type="nucleotide sequence ID" value="NZ_CP144375.1"/>
</dbReference>
<keyword evidence="7" id="KW-0813">Transport</keyword>
<keyword evidence="8" id="KW-1185">Reference proteome</keyword>
<evidence type="ECO:0000256" key="5">
    <source>
        <dbReference type="ARBA" id="ARBA00023288"/>
    </source>
</evidence>